<accession>A0A0S8GES1</accession>
<dbReference type="Proteomes" id="UP000051096">
    <property type="component" value="Unassembled WGS sequence"/>
</dbReference>
<dbReference type="PROSITE" id="PS51257">
    <property type="entry name" value="PROKAR_LIPOPROTEIN"/>
    <property type="match status" value="1"/>
</dbReference>
<dbReference type="EMBL" id="LJUO01000065">
    <property type="protein sequence ID" value="KPK71374.1"/>
    <property type="molecule type" value="Genomic_DNA"/>
</dbReference>
<evidence type="ECO:0008006" key="3">
    <source>
        <dbReference type="Google" id="ProtNLM"/>
    </source>
</evidence>
<feature type="non-terminal residue" evidence="1">
    <location>
        <position position="176"/>
    </location>
</feature>
<evidence type="ECO:0000313" key="1">
    <source>
        <dbReference type="EMBL" id="KPK71374.1"/>
    </source>
</evidence>
<sequence length="176" mass="19643">MYKKLIVIAFVFIACIDFDIDAPYDDINGIYLENVRSYDFLGYKIVVENERGYILDFNETDIVCYDFADVSSIDTVSVYHSNIIKRDFAIADGYAYIVIQGSGLEIVDFNQTSPQLASFLPIPAAIHSVILSDSRAFVTGNTNLYSIDVSDVGNPVQITEYTFNTSIIKADVVLDT</sequence>
<protein>
    <recommendedName>
        <fullName evidence="3">LVIVD repeat-containing protein</fullName>
    </recommendedName>
</protein>
<reference evidence="1 2" key="1">
    <citation type="journal article" date="2015" name="Microbiome">
        <title>Genomic resolution of linkages in carbon, nitrogen, and sulfur cycling among widespread estuary sediment bacteria.</title>
        <authorList>
            <person name="Baker B.J."/>
            <person name="Lazar C.S."/>
            <person name="Teske A.P."/>
            <person name="Dick G.J."/>
        </authorList>
    </citation>
    <scope>NUCLEOTIDE SEQUENCE [LARGE SCALE GENOMIC DNA]</scope>
    <source>
        <strain evidence="1">SM23_60</strain>
    </source>
</reference>
<comment type="caution">
    <text evidence="1">The sequence shown here is derived from an EMBL/GenBank/DDBJ whole genome shotgun (WGS) entry which is preliminary data.</text>
</comment>
<dbReference type="Pfam" id="PF08309">
    <property type="entry name" value="LVIVD"/>
    <property type="match status" value="1"/>
</dbReference>
<gene>
    <name evidence="1" type="ORF">AMJ87_07370</name>
</gene>
<dbReference type="InterPro" id="IPR013211">
    <property type="entry name" value="LVIVD"/>
</dbReference>
<dbReference type="AlphaFoldDB" id="A0A0S8GES1"/>
<organism evidence="1 2">
    <name type="scientific">candidate division WOR_3 bacterium SM23_60</name>
    <dbReference type="NCBI Taxonomy" id="1703780"/>
    <lineage>
        <taxon>Bacteria</taxon>
        <taxon>Bacteria division WOR-3</taxon>
    </lineage>
</organism>
<proteinExistence type="predicted"/>
<name>A0A0S8GES1_UNCW3</name>
<evidence type="ECO:0000313" key="2">
    <source>
        <dbReference type="Proteomes" id="UP000051096"/>
    </source>
</evidence>